<evidence type="ECO:0000256" key="1">
    <source>
        <dbReference type="ARBA" id="ARBA00023015"/>
    </source>
</evidence>
<keyword evidence="3" id="KW-0804">Transcription</keyword>
<dbReference type="Gene3D" id="1.10.10.60">
    <property type="entry name" value="Homeodomain-like"/>
    <property type="match status" value="1"/>
</dbReference>
<dbReference type="SUPFAM" id="SSF48498">
    <property type="entry name" value="Tetracyclin repressor-like, C-terminal domain"/>
    <property type="match status" value="1"/>
</dbReference>
<dbReference type="InterPro" id="IPR001647">
    <property type="entry name" value="HTH_TetR"/>
</dbReference>
<dbReference type="Pfam" id="PF02909">
    <property type="entry name" value="TetR_C_1"/>
    <property type="match status" value="1"/>
</dbReference>
<proteinExistence type="predicted"/>
<feature type="DNA-binding region" description="H-T-H motif" evidence="4">
    <location>
        <begin position="47"/>
        <end position="66"/>
    </location>
</feature>
<dbReference type="PROSITE" id="PS50977">
    <property type="entry name" value="HTH_TETR_2"/>
    <property type="match status" value="1"/>
</dbReference>
<dbReference type="PANTHER" id="PTHR30055">
    <property type="entry name" value="HTH-TYPE TRANSCRIPTIONAL REGULATOR RUTR"/>
    <property type="match status" value="1"/>
</dbReference>
<evidence type="ECO:0000256" key="4">
    <source>
        <dbReference type="PROSITE-ProRule" id="PRU00335"/>
    </source>
</evidence>
<dbReference type="Pfam" id="PF00440">
    <property type="entry name" value="TetR_N"/>
    <property type="match status" value="1"/>
</dbReference>
<evidence type="ECO:0000259" key="5">
    <source>
        <dbReference type="PROSITE" id="PS50977"/>
    </source>
</evidence>
<dbReference type="InterPro" id="IPR004111">
    <property type="entry name" value="Repressor_TetR_C"/>
</dbReference>
<keyword evidence="2 4" id="KW-0238">DNA-binding</keyword>
<dbReference type="InterPro" id="IPR009057">
    <property type="entry name" value="Homeodomain-like_sf"/>
</dbReference>
<evidence type="ECO:0000256" key="3">
    <source>
        <dbReference type="ARBA" id="ARBA00023163"/>
    </source>
</evidence>
<accession>A0ABN3UA64</accession>
<evidence type="ECO:0000313" key="7">
    <source>
        <dbReference type="Proteomes" id="UP001501842"/>
    </source>
</evidence>
<organism evidence="6 7">
    <name type="scientific">Actinocorallia aurantiaca</name>
    <dbReference type="NCBI Taxonomy" id="46204"/>
    <lineage>
        <taxon>Bacteria</taxon>
        <taxon>Bacillati</taxon>
        <taxon>Actinomycetota</taxon>
        <taxon>Actinomycetes</taxon>
        <taxon>Streptosporangiales</taxon>
        <taxon>Thermomonosporaceae</taxon>
        <taxon>Actinocorallia</taxon>
    </lineage>
</organism>
<dbReference type="InterPro" id="IPR050109">
    <property type="entry name" value="HTH-type_TetR-like_transc_reg"/>
</dbReference>
<name>A0ABN3UA64_9ACTN</name>
<feature type="domain" description="HTH tetR-type" evidence="5">
    <location>
        <begin position="24"/>
        <end position="84"/>
    </location>
</feature>
<dbReference type="Proteomes" id="UP001501842">
    <property type="component" value="Unassembled WGS sequence"/>
</dbReference>
<comment type="caution">
    <text evidence="6">The sequence shown here is derived from an EMBL/GenBank/DDBJ whole genome shotgun (WGS) entry which is preliminary data.</text>
</comment>
<reference evidence="6 7" key="1">
    <citation type="journal article" date="2019" name="Int. J. Syst. Evol. Microbiol.">
        <title>The Global Catalogue of Microorganisms (GCM) 10K type strain sequencing project: providing services to taxonomists for standard genome sequencing and annotation.</title>
        <authorList>
            <consortium name="The Broad Institute Genomics Platform"/>
            <consortium name="The Broad Institute Genome Sequencing Center for Infectious Disease"/>
            <person name="Wu L."/>
            <person name="Ma J."/>
        </authorList>
    </citation>
    <scope>NUCLEOTIDE SEQUENCE [LARGE SCALE GENOMIC DNA]</scope>
    <source>
        <strain evidence="6 7">JCM 8201</strain>
    </source>
</reference>
<dbReference type="Gene3D" id="1.10.357.10">
    <property type="entry name" value="Tetracycline Repressor, domain 2"/>
    <property type="match status" value="1"/>
</dbReference>
<keyword evidence="7" id="KW-1185">Reference proteome</keyword>
<dbReference type="InterPro" id="IPR036271">
    <property type="entry name" value="Tet_transcr_reg_TetR-rel_C_sf"/>
</dbReference>
<gene>
    <name evidence="6" type="ORF">GCM10010439_32730</name>
</gene>
<protein>
    <submittedName>
        <fullName evidence="6">TetR/AcrR family transcriptional regulator C-terminal domain-containing protein</fullName>
    </submittedName>
</protein>
<dbReference type="EMBL" id="BAAATZ010000012">
    <property type="protein sequence ID" value="GAA2727237.1"/>
    <property type="molecule type" value="Genomic_DNA"/>
</dbReference>
<sequence length="247" mass="28025">MSDEQAKLIIWARPPRSSRGPKPAFTLEGIARTAVALCDSEGLDALTMRRLAAELGTGTMSLYRYVRSKDDIIDLMVDLTLEEIERPEHPDWRTGLCWNAHQIRARALRHPWIVQVDAPYFFLGPNGIEFVEYLYRIVDGIGLGIDEMMRAINLVAAYAEGAVRAELASGRRAAEAGVTEEEWIRAHGTHFRALMDTGRYPLMRRVMLEAEQPHMTPEENFEYGLQRVLDGIETWLPGFRPPKTETS</sequence>
<keyword evidence="1" id="KW-0805">Transcription regulation</keyword>
<dbReference type="PANTHER" id="PTHR30055:SF151">
    <property type="entry name" value="TRANSCRIPTIONAL REGULATORY PROTEIN"/>
    <property type="match status" value="1"/>
</dbReference>
<dbReference type="SUPFAM" id="SSF46689">
    <property type="entry name" value="Homeodomain-like"/>
    <property type="match status" value="1"/>
</dbReference>
<dbReference type="RefSeq" id="WP_344451253.1">
    <property type="nucleotide sequence ID" value="NZ_BAAATZ010000012.1"/>
</dbReference>
<evidence type="ECO:0000256" key="2">
    <source>
        <dbReference type="ARBA" id="ARBA00023125"/>
    </source>
</evidence>
<evidence type="ECO:0000313" key="6">
    <source>
        <dbReference type="EMBL" id="GAA2727237.1"/>
    </source>
</evidence>